<dbReference type="FunFam" id="2.60.120.260:FF:000006">
    <property type="entry name" value="Proprotein convertase subtilisin/kexin type 5"/>
    <property type="match status" value="1"/>
</dbReference>
<evidence type="ECO:0000256" key="2">
    <source>
        <dbReference type="ARBA" id="ARBA00005325"/>
    </source>
</evidence>
<comment type="cofactor">
    <cofactor evidence="1">
        <name>Ca(2+)</name>
        <dbReference type="ChEBI" id="CHEBI:29108"/>
    </cofactor>
</comment>
<dbReference type="InterPro" id="IPR034182">
    <property type="entry name" value="Kexin/furin"/>
</dbReference>
<protein>
    <recommendedName>
        <fullName evidence="12">furin</fullName>
        <ecNumber evidence="12">3.4.21.75</ecNumber>
    </recommendedName>
</protein>
<feature type="active site" description="Charge relay system" evidence="13 14">
    <location>
        <position position="386"/>
    </location>
</feature>
<proteinExistence type="inferred from homology"/>
<dbReference type="InterPro" id="IPR008979">
    <property type="entry name" value="Galactose-bd-like_sf"/>
</dbReference>
<name>A0A6A4VQG0_AMPAM</name>
<dbReference type="SMART" id="SM00261">
    <property type="entry name" value="FU"/>
    <property type="match status" value="4"/>
</dbReference>
<evidence type="ECO:0000256" key="3">
    <source>
        <dbReference type="ARBA" id="ARBA00022670"/>
    </source>
</evidence>
<keyword evidence="5 16" id="KW-0732">Signal</keyword>
<keyword evidence="8" id="KW-0865">Zymogen</keyword>
<dbReference type="PROSITE" id="PS00138">
    <property type="entry name" value="SUBTILASE_SER"/>
    <property type="match status" value="1"/>
</dbReference>
<dbReference type="PANTHER" id="PTHR42884">
    <property type="entry name" value="PROPROTEIN CONVERTASE SUBTILISIN/KEXIN-RELATED"/>
    <property type="match status" value="1"/>
</dbReference>
<dbReference type="InterPro" id="IPR022398">
    <property type="entry name" value="Peptidase_S8_His-AS"/>
</dbReference>
<evidence type="ECO:0000256" key="4">
    <source>
        <dbReference type="ARBA" id="ARBA00022685"/>
    </source>
</evidence>
<feature type="region of interest" description="Disordered" evidence="15">
    <location>
        <begin position="180"/>
        <end position="206"/>
    </location>
</feature>
<keyword evidence="4" id="KW-0165">Cleavage on pair of basic residues</keyword>
<dbReference type="GO" id="GO:0016485">
    <property type="term" value="P:protein processing"/>
    <property type="evidence" value="ECO:0007669"/>
    <property type="project" value="TreeGrafter"/>
</dbReference>
<evidence type="ECO:0000259" key="17">
    <source>
        <dbReference type="PROSITE" id="PS51829"/>
    </source>
</evidence>
<keyword evidence="7 14" id="KW-0720">Serine protease</keyword>
<evidence type="ECO:0000256" key="15">
    <source>
        <dbReference type="SAM" id="MobiDB-lite"/>
    </source>
</evidence>
<evidence type="ECO:0000256" key="12">
    <source>
        <dbReference type="ARBA" id="ARBA00038993"/>
    </source>
</evidence>
<dbReference type="Pfam" id="PF01483">
    <property type="entry name" value="P_proprotein"/>
    <property type="match status" value="1"/>
</dbReference>
<dbReference type="InterPro" id="IPR009030">
    <property type="entry name" value="Growth_fac_rcpt_cys_sf"/>
</dbReference>
<keyword evidence="10" id="KW-0325">Glycoprotein</keyword>
<dbReference type="InterPro" id="IPR006212">
    <property type="entry name" value="Furin_repeat"/>
</dbReference>
<accession>A0A6A4VQG0</accession>
<feature type="active site" description="Charge relay system" evidence="13 14">
    <location>
        <position position="205"/>
    </location>
</feature>
<feature type="signal peptide" evidence="16">
    <location>
        <begin position="1"/>
        <end position="26"/>
    </location>
</feature>
<dbReference type="InterPro" id="IPR036852">
    <property type="entry name" value="Peptidase_S8/S53_dom_sf"/>
</dbReference>
<evidence type="ECO:0000256" key="8">
    <source>
        <dbReference type="ARBA" id="ARBA00023145"/>
    </source>
</evidence>
<dbReference type="EC" id="3.4.21.75" evidence="12"/>
<dbReference type="Gene3D" id="2.60.120.260">
    <property type="entry name" value="Galactose-binding domain-like"/>
    <property type="match status" value="1"/>
</dbReference>
<dbReference type="CDD" id="cd04059">
    <property type="entry name" value="Peptidases_S8_Protein_convertases_Kexins_Furin-like"/>
    <property type="match status" value="1"/>
</dbReference>
<dbReference type="InterPro" id="IPR023827">
    <property type="entry name" value="Peptidase_S8_Asp-AS"/>
</dbReference>
<keyword evidence="3 14" id="KW-0645">Protease</keyword>
<dbReference type="PANTHER" id="PTHR42884:SF23">
    <property type="entry name" value="FURIN-LIKE PROTEASE 2"/>
    <property type="match status" value="1"/>
</dbReference>
<evidence type="ECO:0000256" key="13">
    <source>
        <dbReference type="PIRSR" id="PIRSR615500-1"/>
    </source>
</evidence>
<reference evidence="18 19" key="1">
    <citation type="submission" date="2019-07" db="EMBL/GenBank/DDBJ databases">
        <title>Draft genome assembly of a fouling barnacle, Amphibalanus amphitrite (Darwin, 1854): The first reference genome for Thecostraca.</title>
        <authorList>
            <person name="Kim W."/>
        </authorList>
    </citation>
    <scope>NUCLEOTIDE SEQUENCE [LARGE SCALE GENOMIC DNA]</scope>
    <source>
        <strain evidence="18">SNU_AA5</strain>
        <tissue evidence="18">Soma without cirri and trophi</tissue>
    </source>
</reference>
<dbReference type="InterPro" id="IPR002884">
    <property type="entry name" value="P_dom"/>
</dbReference>
<dbReference type="PROSITE" id="PS00136">
    <property type="entry name" value="SUBTILASE_ASP"/>
    <property type="match status" value="1"/>
</dbReference>
<dbReference type="GO" id="GO:0005802">
    <property type="term" value="C:trans-Golgi network"/>
    <property type="evidence" value="ECO:0007669"/>
    <property type="project" value="TreeGrafter"/>
</dbReference>
<gene>
    <name evidence="18" type="primary">Fur2_4</name>
    <name evidence="18" type="ORF">FJT64_004170</name>
</gene>
<dbReference type="Pfam" id="PF00082">
    <property type="entry name" value="Peptidase_S8"/>
    <property type="match status" value="1"/>
</dbReference>
<organism evidence="18 19">
    <name type="scientific">Amphibalanus amphitrite</name>
    <name type="common">Striped barnacle</name>
    <name type="synonym">Balanus amphitrite</name>
    <dbReference type="NCBI Taxonomy" id="1232801"/>
    <lineage>
        <taxon>Eukaryota</taxon>
        <taxon>Metazoa</taxon>
        <taxon>Ecdysozoa</taxon>
        <taxon>Arthropoda</taxon>
        <taxon>Crustacea</taxon>
        <taxon>Multicrustacea</taxon>
        <taxon>Cirripedia</taxon>
        <taxon>Thoracica</taxon>
        <taxon>Thoracicalcarea</taxon>
        <taxon>Balanomorpha</taxon>
        <taxon>Balanoidea</taxon>
        <taxon>Balanidae</taxon>
        <taxon>Amphibalaninae</taxon>
        <taxon>Amphibalanus</taxon>
    </lineage>
</organism>
<sequence length="817" mass="87875">MIDTMVAGRQWALAALSALLSACSAAAGGQPADDGHYTNQFAVEVPGGRARAERAAKEHHCSVIDTIIWADQQYYKKRKKRDGAGFLPSNLFQNGFPFSFGPGFGSEFNGGDGSPPRPRTQSYWKDPLFKEQWYLNGGAKDGNDMNVLPAWQQGYSGKGVVVSILDDGIQPNHPDLIDNYDPLASLDINDNDDDPTPRDDGTNRHGTRCAGEVAAMAGNTVCGVGVAPNASIGGVRMLDGGVNDYVEAKALSFRRNHIDVYSASWGPEDDGKTVDGPGPLARRAFIEGVLKGRKGRGSIFVWASGNGGQYVDNCNCDGYTNSIFTLSISSATQGGNKPWYLEECASTLATTYSSGTPLHDKSMATCDQDAALRPKHICTVSHTGTSASAPLAAGMCALALEANPSLTWRDMQYIVLMTSRPEPLSNELGWLTNGVGRKVSHKFGYGLMDAGAMVELAKRWKPVPTQHICITPMDDTPRMIPSEYGGQLRVSMPVTACGDSRQAVNYLEHVQCKVTLDYVPRGNLRILLTSPSGTVTTLLFERPRDVTGSSFDRWPFMSVHFWGERPEGVWNLTIINTHTRAPKTKGVLKEWQLIFYGTETQPIQLRPRQEQFGSSSVLRPTVVDVQGRAVVDGGLCDAACRQTCHDNPSAAGCRRCRKQYKSSCVPSCPVGSYFGGEQGCLRCHESCGSCTGPEPTHCTGCAPANVLVRQLGVCSSGCPEGYFNEGGACEPCRPDCASCDAGRCTRCGPRLLLHDGQCWPACPERTFQLSQRCEPCAAGCESCLGPAASDCLRCQPGLAPHRGRCVAVCSGGRPCAT</sequence>
<evidence type="ECO:0000256" key="14">
    <source>
        <dbReference type="PROSITE-ProRule" id="PRU01240"/>
    </source>
</evidence>
<evidence type="ECO:0000256" key="1">
    <source>
        <dbReference type="ARBA" id="ARBA00001913"/>
    </source>
</evidence>
<keyword evidence="19" id="KW-1185">Reference proteome</keyword>
<feature type="active site" description="Charge relay system" evidence="13 14">
    <location>
        <position position="166"/>
    </location>
</feature>
<evidence type="ECO:0000256" key="5">
    <source>
        <dbReference type="ARBA" id="ARBA00022729"/>
    </source>
</evidence>
<evidence type="ECO:0000256" key="9">
    <source>
        <dbReference type="ARBA" id="ARBA00023157"/>
    </source>
</evidence>
<dbReference type="Gene3D" id="3.40.50.200">
    <property type="entry name" value="Peptidase S8/S53 domain"/>
    <property type="match status" value="1"/>
</dbReference>
<dbReference type="InterPro" id="IPR000209">
    <property type="entry name" value="Peptidase_S8/S53_dom"/>
</dbReference>
<dbReference type="PRINTS" id="PR00723">
    <property type="entry name" value="SUBTILISIN"/>
</dbReference>
<dbReference type="SUPFAM" id="SSF57184">
    <property type="entry name" value="Growth factor receptor domain"/>
    <property type="match status" value="1"/>
</dbReference>
<evidence type="ECO:0000313" key="18">
    <source>
        <dbReference type="EMBL" id="KAF0298447.1"/>
    </source>
</evidence>
<keyword evidence="9" id="KW-1015">Disulfide bond</keyword>
<feature type="domain" description="P/Homo B" evidence="17">
    <location>
        <begin position="462"/>
        <end position="601"/>
    </location>
</feature>
<evidence type="ECO:0000256" key="10">
    <source>
        <dbReference type="ARBA" id="ARBA00023180"/>
    </source>
</evidence>
<dbReference type="PROSITE" id="PS00137">
    <property type="entry name" value="SUBTILASE_HIS"/>
    <property type="match status" value="1"/>
</dbReference>
<dbReference type="PROSITE" id="PS51829">
    <property type="entry name" value="P_HOMO_B"/>
    <property type="match status" value="1"/>
</dbReference>
<evidence type="ECO:0000313" key="19">
    <source>
        <dbReference type="Proteomes" id="UP000440578"/>
    </source>
</evidence>
<comment type="similarity">
    <text evidence="2">Belongs to the peptidase S8 family. Furin subfamily.</text>
</comment>
<dbReference type="SUPFAM" id="SSF52743">
    <property type="entry name" value="Subtilisin-like"/>
    <property type="match status" value="1"/>
</dbReference>
<evidence type="ECO:0000256" key="6">
    <source>
        <dbReference type="ARBA" id="ARBA00022801"/>
    </source>
</evidence>
<dbReference type="OrthoDB" id="300641at2759"/>
<evidence type="ECO:0000256" key="7">
    <source>
        <dbReference type="ARBA" id="ARBA00022825"/>
    </source>
</evidence>
<dbReference type="PROSITE" id="PS51892">
    <property type="entry name" value="SUBTILASE"/>
    <property type="match status" value="1"/>
</dbReference>
<dbReference type="Proteomes" id="UP000440578">
    <property type="component" value="Unassembled WGS sequence"/>
</dbReference>
<dbReference type="AlphaFoldDB" id="A0A6A4VQG0"/>
<dbReference type="GO" id="GO:0004252">
    <property type="term" value="F:serine-type endopeptidase activity"/>
    <property type="evidence" value="ECO:0007669"/>
    <property type="project" value="UniProtKB-UniRule"/>
</dbReference>
<dbReference type="EMBL" id="VIIS01001432">
    <property type="protein sequence ID" value="KAF0298447.1"/>
    <property type="molecule type" value="Genomic_DNA"/>
</dbReference>
<evidence type="ECO:0000256" key="11">
    <source>
        <dbReference type="ARBA" id="ARBA00035756"/>
    </source>
</evidence>
<dbReference type="SUPFAM" id="SSF49785">
    <property type="entry name" value="Galactose-binding domain-like"/>
    <property type="match status" value="1"/>
</dbReference>
<keyword evidence="6 14" id="KW-0378">Hydrolase</keyword>
<evidence type="ECO:0000256" key="16">
    <source>
        <dbReference type="SAM" id="SignalP"/>
    </source>
</evidence>
<dbReference type="Gene3D" id="2.10.220.10">
    <property type="entry name" value="Hormone Receptor, Insulin-like Growth Factor Receptor 1, Chain A, domain 2"/>
    <property type="match status" value="3"/>
</dbReference>
<comment type="caution">
    <text evidence="18">The sequence shown here is derived from an EMBL/GenBank/DDBJ whole genome shotgun (WGS) entry which is preliminary data.</text>
</comment>
<comment type="catalytic activity">
    <reaction evidence="11">
        <text>Release of mature proteins from their proproteins by cleavage of -Arg-Xaa-Yaa-Arg-|-Zaa- bonds, where Xaa can be any amino acid and Yaa is Arg or Lys. Releases albumin, complement component C3 and von Willebrand factor from their respective precursors.</text>
        <dbReference type="EC" id="3.4.21.75"/>
    </reaction>
</comment>
<dbReference type="CDD" id="cd00064">
    <property type="entry name" value="FU"/>
    <property type="match status" value="2"/>
</dbReference>
<dbReference type="InterPro" id="IPR023828">
    <property type="entry name" value="Peptidase_S8_Ser-AS"/>
</dbReference>
<dbReference type="FunFam" id="3.40.50.200:FF:000001">
    <property type="entry name" value="Furin 2, isoform B"/>
    <property type="match status" value="1"/>
</dbReference>
<feature type="chain" id="PRO_5025547288" description="furin" evidence="16">
    <location>
        <begin position="27"/>
        <end position="817"/>
    </location>
</feature>
<dbReference type="GO" id="GO:0000139">
    <property type="term" value="C:Golgi membrane"/>
    <property type="evidence" value="ECO:0007669"/>
    <property type="project" value="TreeGrafter"/>
</dbReference>
<dbReference type="InterPro" id="IPR015500">
    <property type="entry name" value="Peptidase_S8_subtilisin-rel"/>
</dbReference>